<evidence type="ECO:0000313" key="3">
    <source>
        <dbReference type="EMBL" id="CAB4338433.1"/>
    </source>
</evidence>
<evidence type="ECO:0000256" key="1">
    <source>
        <dbReference type="SAM" id="MobiDB-lite"/>
    </source>
</evidence>
<accession>A0A6J5ZFL0</accession>
<reference evidence="3" key="1">
    <citation type="submission" date="2020-05" db="EMBL/GenBank/DDBJ databases">
        <authorList>
            <person name="Chiriac C."/>
            <person name="Salcher M."/>
            <person name="Ghai R."/>
            <person name="Kavagutti S V."/>
        </authorList>
    </citation>
    <scope>NUCLEOTIDE SEQUENCE</scope>
</reference>
<protein>
    <submittedName>
        <fullName evidence="3">Unannotated protein</fullName>
    </submittedName>
</protein>
<gene>
    <name evidence="3" type="ORF">UFOPK4080_00718</name>
</gene>
<name>A0A6J5ZFL0_9ZZZZ</name>
<feature type="domain" description="CT398-like coiled coil hairpin" evidence="2">
    <location>
        <begin position="15"/>
        <end position="192"/>
    </location>
</feature>
<dbReference type="Pfam" id="PF24481">
    <property type="entry name" value="CT398_CC"/>
    <property type="match status" value="1"/>
</dbReference>
<dbReference type="EMBL" id="CAESAG010000106">
    <property type="protein sequence ID" value="CAB4338433.1"/>
    <property type="molecule type" value="Genomic_DNA"/>
</dbReference>
<dbReference type="Gene3D" id="1.10.287.1490">
    <property type="match status" value="1"/>
</dbReference>
<proteinExistence type="predicted"/>
<sequence>MKASASDQRSILDIQRFDLQSATLRNKAANLPELAEITSTTIKQNNIRDLRIAAETELSDVKRELARAEGDVEQVVTRIERDEKRLSSGTGSAKELEQTQHELGTLGTRRAELEEVELEIMMRVDGIKERIATLSQEESELGLVIADLNIRKENALAAINTELEGIEVDRKATTQSVAADFLALYEKIREASNGIGAAALAGNQCKGCNLTLNTIELQRISALADDEVVRCEECRCILVRDR</sequence>
<organism evidence="3">
    <name type="scientific">freshwater metagenome</name>
    <dbReference type="NCBI Taxonomy" id="449393"/>
    <lineage>
        <taxon>unclassified sequences</taxon>
        <taxon>metagenomes</taxon>
        <taxon>ecological metagenomes</taxon>
    </lineage>
</organism>
<feature type="region of interest" description="Disordered" evidence="1">
    <location>
        <begin position="83"/>
        <end position="104"/>
    </location>
</feature>
<dbReference type="AlphaFoldDB" id="A0A6J5ZFL0"/>
<dbReference type="InterPro" id="IPR056003">
    <property type="entry name" value="CT398_CC_hairpin"/>
</dbReference>
<evidence type="ECO:0000259" key="2">
    <source>
        <dbReference type="Pfam" id="PF24481"/>
    </source>
</evidence>